<organism evidence="2">
    <name type="scientific">Davidia involucrata</name>
    <name type="common">Dove tree</name>
    <dbReference type="NCBI Taxonomy" id="16924"/>
    <lineage>
        <taxon>Eukaryota</taxon>
        <taxon>Viridiplantae</taxon>
        <taxon>Streptophyta</taxon>
        <taxon>Embryophyta</taxon>
        <taxon>Tracheophyta</taxon>
        <taxon>Spermatophyta</taxon>
        <taxon>Magnoliopsida</taxon>
        <taxon>eudicotyledons</taxon>
        <taxon>Gunneridae</taxon>
        <taxon>Pentapetalae</taxon>
        <taxon>asterids</taxon>
        <taxon>Cornales</taxon>
        <taxon>Nyssaceae</taxon>
        <taxon>Davidia</taxon>
    </lineage>
</organism>
<feature type="signal peptide" evidence="1">
    <location>
        <begin position="1"/>
        <end position="19"/>
    </location>
</feature>
<accession>A0A5B6ZC41</accession>
<feature type="chain" id="PRO_5023031176" evidence="1">
    <location>
        <begin position="20"/>
        <end position="114"/>
    </location>
</feature>
<gene>
    <name evidence="2" type="ORF">Din_011323</name>
</gene>
<reference evidence="2" key="1">
    <citation type="submission" date="2019-08" db="EMBL/GenBank/DDBJ databases">
        <title>Reference gene set and small RNA set construction with multiple tissues from Davidia involucrata Baill.</title>
        <authorList>
            <person name="Yang H."/>
            <person name="Zhou C."/>
            <person name="Li G."/>
            <person name="Wang J."/>
            <person name="Gao P."/>
            <person name="Wang M."/>
            <person name="Wang R."/>
            <person name="Zhao Y."/>
        </authorList>
    </citation>
    <scope>NUCLEOTIDE SEQUENCE</scope>
    <source>
        <tissue evidence="2">Mixed with DoveR01_LX</tissue>
    </source>
</reference>
<evidence type="ECO:0000313" key="2">
    <source>
        <dbReference type="EMBL" id="MPA41882.1"/>
    </source>
</evidence>
<evidence type="ECO:0000256" key="1">
    <source>
        <dbReference type="SAM" id="SignalP"/>
    </source>
</evidence>
<dbReference type="AlphaFoldDB" id="A0A5B6ZC41"/>
<sequence length="114" mass="12953">MVLIFLLCTAISMNNLILGKCIHAFIITSGHTADRFLTNNNLITMYSKNFSLSYARHLFDQDPEQDHLELKIERSIALVPTDWIDVMLVADHFPKLGSTPCSSMMPEVMVMIDH</sequence>
<name>A0A5B6ZC41_DAVIN</name>
<dbReference type="EMBL" id="GHES01011323">
    <property type="protein sequence ID" value="MPA41882.1"/>
    <property type="molecule type" value="Transcribed_RNA"/>
</dbReference>
<keyword evidence="1" id="KW-0732">Signal</keyword>
<protein>
    <submittedName>
        <fullName evidence="2">Putative pentatricopeptide repeat-containing protein</fullName>
    </submittedName>
</protein>
<proteinExistence type="predicted"/>